<name>A0A1D3D487_9EIME</name>
<dbReference type="VEuPathDB" id="ToxoDB:cyc_05481"/>
<dbReference type="Proteomes" id="UP000095192">
    <property type="component" value="Unassembled WGS sequence"/>
</dbReference>
<feature type="compositionally biased region" description="Basic and acidic residues" evidence="1">
    <location>
        <begin position="460"/>
        <end position="471"/>
    </location>
</feature>
<feature type="region of interest" description="Disordered" evidence="1">
    <location>
        <begin position="1"/>
        <end position="20"/>
    </location>
</feature>
<proteinExistence type="predicted"/>
<evidence type="ECO:0000313" key="3">
    <source>
        <dbReference type="Proteomes" id="UP000095192"/>
    </source>
</evidence>
<dbReference type="InParanoid" id="A0A1D3D487"/>
<feature type="compositionally biased region" description="Basic residues" evidence="1">
    <location>
        <begin position="472"/>
        <end position="482"/>
    </location>
</feature>
<keyword evidence="3" id="KW-1185">Reference proteome</keyword>
<sequence length="688" mass="74770">MGRTAARHLQEAHAEAADDAAEPKRTGFIGVVPALDYFESLLAALDKNRPDFLPNELRLGGTLATRIKKKVVNVKKDLRTLQEMLFNPLNSGTTVKRVQRSSEAPSQQPSYHLSLVAGGSASLLSSWETLGNLLPEGLTMITSASEQLAGEIEDVLARTGTFVSAEQLQQAKVAVYETLAQAHSALEPLPRISEPLFWVHIHLPVALQDALQQGGVEVSAGDASKASSLMAQVLAACFLPSKERNLGQLPARDVQRVLSACDFYMCASDGDCEPDAAAELQLLEDTYWLFLLDPVALEEEDRLFTYREILCSGLQDKQRTVKLSYLGVGSPVAVAAGPSGAASSQASSSSSSWKAPVLLLQTEEWEPKAELAAVLHALDPDPGAAGRLSASLQQALGELQGSRDSRKAEAAFAKRLVDGALSEVVQLAKGKSEAQKMQILQSIVRLTGRASSEAQASKRRGGDDVPRDQQRERRRRQTRQRKKLRELLLDQCMMRGSPGGASSSGEGGLVVYGMEDVEELVAPFVLASLHGGDTRESESRAPGLTIDAFFDADSPLVAKLAAEKGSAEEQRRFTNAVWWAAVKESLREEAARSFACPEEVASPEAPIQWTSCNFQEVQEATHKLLRKLHAQLEALWAELRPFFESRSRVFRLAGVDYATAANNLDCHIVRSEAQPVAELMCEKPKARQ</sequence>
<evidence type="ECO:0000256" key="1">
    <source>
        <dbReference type="SAM" id="MobiDB-lite"/>
    </source>
</evidence>
<reference evidence="2 3" key="1">
    <citation type="journal article" date="2016" name="BMC Genomics">
        <title>Comparative genomics reveals Cyclospora cayetanensis possesses coccidia-like metabolism and invasion components but unique surface antigens.</title>
        <authorList>
            <person name="Liu S."/>
            <person name="Wang L."/>
            <person name="Zheng H."/>
            <person name="Xu Z."/>
            <person name="Roellig D.M."/>
            <person name="Li N."/>
            <person name="Frace M.A."/>
            <person name="Tang K."/>
            <person name="Arrowood M.J."/>
            <person name="Moss D.M."/>
            <person name="Zhang L."/>
            <person name="Feng Y."/>
            <person name="Xiao L."/>
        </authorList>
    </citation>
    <scope>NUCLEOTIDE SEQUENCE [LARGE SCALE GENOMIC DNA]</scope>
    <source>
        <strain evidence="2 3">CHN_HEN01</strain>
    </source>
</reference>
<gene>
    <name evidence="2" type="ORF">cyc_05481</name>
</gene>
<protein>
    <submittedName>
        <fullName evidence="2">Uncharacterized protein</fullName>
    </submittedName>
</protein>
<dbReference type="VEuPathDB" id="ToxoDB:LOC34621828"/>
<feature type="region of interest" description="Disordered" evidence="1">
    <location>
        <begin position="450"/>
        <end position="482"/>
    </location>
</feature>
<dbReference type="EMBL" id="JROU02000802">
    <property type="protein sequence ID" value="OEH78266.1"/>
    <property type="molecule type" value="Genomic_DNA"/>
</dbReference>
<comment type="caution">
    <text evidence="2">The sequence shown here is derived from an EMBL/GenBank/DDBJ whole genome shotgun (WGS) entry which is preliminary data.</text>
</comment>
<evidence type="ECO:0000313" key="2">
    <source>
        <dbReference type="EMBL" id="OEH78266.1"/>
    </source>
</evidence>
<accession>A0A1D3D487</accession>
<dbReference type="AlphaFoldDB" id="A0A1D3D487"/>
<organism evidence="2 3">
    <name type="scientific">Cyclospora cayetanensis</name>
    <dbReference type="NCBI Taxonomy" id="88456"/>
    <lineage>
        <taxon>Eukaryota</taxon>
        <taxon>Sar</taxon>
        <taxon>Alveolata</taxon>
        <taxon>Apicomplexa</taxon>
        <taxon>Conoidasida</taxon>
        <taxon>Coccidia</taxon>
        <taxon>Eucoccidiorida</taxon>
        <taxon>Eimeriorina</taxon>
        <taxon>Eimeriidae</taxon>
        <taxon>Cyclospora</taxon>
    </lineage>
</organism>
<feature type="compositionally biased region" description="Basic and acidic residues" evidence="1">
    <location>
        <begin position="8"/>
        <end position="20"/>
    </location>
</feature>